<dbReference type="InterPro" id="IPR051263">
    <property type="entry name" value="C-type_cytochrome_biogenesis"/>
</dbReference>
<dbReference type="SUPFAM" id="SSF48452">
    <property type="entry name" value="TPR-like"/>
    <property type="match status" value="2"/>
</dbReference>
<evidence type="ECO:0000256" key="5">
    <source>
        <dbReference type="SAM" id="MobiDB-lite"/>
    </source>
</evidence>
<keyword evidence="6" id="KW-1133">Transmembrane helix</keyword>
<dbReference type="PANTHER" id="PTHR47870">
    <property type="entry name" value="CYTOCHROME C-TYPE BIOGENESIS PROTEIN CCMH"/>
    <property type="match status" value="1"/>
</dbReference>
<protein>
    <submittedName>
        <fullName evidence="8">C-type cytochrome biogenesis protein CcmI</fullName>
    </submittedName>
</protein>
<evidence type="ECO:0000256" key="2">
    <source>
        <dbReference type="ARBA" id="ARBA00022737"/>
    </source>
</evidence>
<dbReference type="SMART" id="SM00028">
    <property type="entry name" value="TPR"/>
    <property type="match status" value="4"/>
</dbReference>
<comment type="caution">
    <text evidence="8">The sequence shown here is derived from an EMBL/GenBank/DDBJ whole genome shotgun (WGS) entry which is preliminary data.</text>
</comment>
<gene>
    <name evidence="8" type="primary">ccmI</name>
    <name evidence="8" type="ORF">J1C48_04600</name>
</gene>
<dbReference type="GO" id="GO:0030313">
    <property type="term" value="C:cell envelope"/>
    <property type="evidence" value="ECO:0007669"/>
    <property type="project" value="UniProtKB-SubCell"/>
</dbReference>
<feature type="transmembrane region" description="Helical" evidence="6">
    <location>
        <begin position="6"/>
        <end position="23"/>
    </location>
</feature>
<dbReference type="InterPro" id="IPR019734">
    <property type="entry name" value="TPR_rpt"/>
</dbReference>
<dbReference type="EMBL" id="JAFMPP010000002">
    <property type="protein sequence ID" value="MBO0661847.1"/>
    <property type="molecule type" value="Genomic_DNA"/>
</dbReference>
<dbReference type="GO" id="GO:0017004">
    <property type="term" value="P:cytochrome complex assembly"/>
    <property type="evidence" value="ECO:0007669"/>
    <property type="project" value="UniProtKB-KW"/>
</dbReference>
<dbReference type="RefSeq" id="WP_207256528.1">
    <property type="nucleotide sequence ID" value="NZ_JAFMPP010000002.1"/>
</dbReference>
<sequence length="508" mass="53228">MMFWIVAAAMTAVVTLALVWPLLRGRNFERDVAADHDVEVYAAQLSELKGDLERGAIAESEAASARAEVGRRLLRASAKARTDRSGGGLERPLVLAAVGLVAVIVPALSFSLYEQVGDPDTPDQPLAFRTPPKDETPSFDLATLVKQAEARLKSDPNDAGGWDVLAPIYLRMNRPKDAVVAYRKAIDLAGPSPKRLGGLGEALTETADGDVTNEAKRAFEQALKINPDYLPAKFFLALDASQKQRAADAEVRWSELIADSPKNAPWLQVAEAGLADARKRLGKPAPSGAPGAAGNGPDAAAVAAASQMSTGARQVMIEGMVAELAARLKHNPNDVEGWKRLIRSYAVLGKGDAAKAALQEAQKAFPADTEGGREIAAFAERQFSTPAAAATDGIGQAPGNPASNGPPVNGPDAATMAAAAQMSAGDRQSMIEGMVAKLAARLSENPNDLDGWKRLIRSYTVLGKTDQAEAAVRDAQKAFPANTDGGREIAAFAEQSGLLAGKDGGTSP</sequence>
<reference evidence="8" key="1">
    <citation type="submission" date="2021-03" db="EMBL/GenBank/DDBJ databases">
        <title>Whole genome sequence of Jiella sp. CQZ9-1.</title>
        <authorList>
            <person name="Tuo L."/>
        </authorList>
    </citation>
    <scope>NUCLEOTIDE SEQUENCE</scope>
    <source>
        <strain evidence="8">CQZ9-1</strain>
    </source>
</reference>
<keyword evidence="9" id="KW-1185">Reference proteome</keyword>
<feature type="domain" description="Cytochrome c-type biogenesis protein H TPR" evidence="7">
    <location>
        <begin position="150"/>
        <end position="263"/>
    </location>
</feature>
<evidence type="ECO:0000313" key="9">
    <source>
        <dbReference type="Proteomes" id="UP000664122"/>
    </source>
</evidence>
<dbReference type="GO" id="GO:0005886">
    <property type="term" value="C:plasma membrane"/>
    <property type="evidence" value="ECO:0007669"/>
    <property type="project" value="TreeGrafter"/>
</dbReference>
<dbReference type="Gene3D" id="1.25.40.10">
    <property type="entry name" value="Tetratricopeptide repeat domain"/>
    <property type="match status" value="3"/>
</dbReference>
<name>A0A939FYG4_9HYPH</name>
<feature type="region of interest" description="Disordered" evidence="5">
    <location>
        <begin position="390"/>
        <end position="413"/>
    </location>
</feature>
<dbReference type="InterPro" id="IPR017560">
    <property type="entry name" value="Cyt_c_biogenesis_CcmI"/>
</dbReference>
<keyword evidence="4" id="KW-0802">TPR repeat</keyword>
<dbReference type="Proteomes" id="UP000664122">
    <property type="component" value="Unassembled WGS sequence"/>
</dbReference>
<accession>A0A939FYG4</accession>
<keyword evidence="6" id="KW-0812">Transmembrane</keyword>
<keyword evidence="3" id="KW-0201">Cytochrome c-type biogenesis</keyword>
<dbReference type="PANTHER" id="PTHR47870:SF1">
    <property type="entry name" value="CYTOCHROME C-TYPE BIOGENESIS PROTEIN CCMH"/>
    <property type="match status" value="1"/>
</dbReference>
<feature type="transmembrane region" description="Helical" evidence="6">
    <location>
        <begin position="93"/>
        <end position="113"/>
    </location>
</feature>
<dbReference type="NCBIfam" id="TIGR03142">
    <property type="entry name" value="cytochro_ccmI"/>
    <property type="match status" value="1"/>
</dbReference>
<proteinExistence type="predicted"/>
<comment type="subcellular location">
    <subcellularLocation>
        <location evidence="1">Cell envelope</location>
    </subcellularLocation>
</comment>
<evidence type="ECO:0000256" key="4">
    <source>
        <dbReference type="ARBA" id="ARBA00022803"/>
    </source>
</evidence>
<evidence type="ECO:0000256" key="6">
    <source>
        <dbReference type="SAM" id="Phobius"/>
    </source>
</evidence>
<evidence type="ECO:0000256" key="3">
    <source>
        <dbReference type="ARBA" id="ARBA00022748"/>
    </source>
</evidence>
<dbReference type="InterPro" id="IPR011990">
    <property type="entry name" value="TPR-like_helical_dom_sf"/>
</dbReference>
<evidence type="ECO:0000313" key="8">
    <source>
        <dbReference type="EMBL" id="MBO0661847.1"/>
    </source>
</evidence>
<keyword evidence="6" id="KW-0472">Membrane</keyword>
<dbReference type="InterPro" id="IPR056413">
    <property type="entry name" value="TPR_CcmH_CycH"/>
</dbReference>
<organism evidence="8 9">
    <name type="scientific">Jiella flava</name>
    <dbReference type="NCBI Taxonomy" id="2816857"/>
    <lineage>
        <taxon>Bacteria</taxon>
        <taxon>Pseudomonadati</taxon>
        <taxon>Pseudomonadota</taxon>
        <taxon>Alphaproteobacteria</taxon>
        <taxon>Hyphomicrobiales</taxon>
        <taxon>Aurantimonadaceae</taxon>
        <taxon>Jiella</taxon>
    </lineage>
</organism>
<evidence type="ECO:0000259" key="7">
    <source>
        <dbReference type="Pfam" id="PF23914"/>
    </source>
</evidence>
<keyword evidence="2" id="KW-0677">Repeat</keyword>
<dbReference type="AlphaFoldDB" id="A0A939FYG4"/>
<evidence type="ECO:0000256" key="1">
    <source>
        <dbReference type="ARBA" id="ARBA00004196"/>
    </source>
</evidence>
<dbReference type="Pfam" id="PF23914">
    <property type="entry name" value="TPR_CcmH_CycH"/>
    <property type="match status" value="1"/>
</dbReference>